<dbReference type="InterPro" id="IPR036961">
    <property type="entry name" value="Kinesin_motor_dom_sf"/>
</dbReference>
<feature type="region of interest" description="Disordered" evidence="12">
    <location>
        <begin position="817"/>
        <end position="839"/>
    </location>
</feature>
<dbReference type="PANTHER" id="PTHR47968:SF36">
    <property type="entry name" value="KINESIN HEAVY CHAIN ISOFORM X1"/>
    <property type="match status" value="1"/>
</dbReference>
<keyword evidence="8" id="KW-0206">Cytoskeleton</keyword>
<protein>
    <recommendedName>
        <fullName evidence="10">Kinesin-like protein</fullName>
    </recommendedName>
</protein>
<dbReference type="InterPro" id="IPR027640">
    <property type="entry name" value="Kinesin-like_fam"/>
</dbReference>
<evidence type="ECO:0000256" key="12">
    <source>
        <dbReference type="SAM" id="MobiDB-lite"/>
    </source>
</evidence>
<keyword evidence="3 10" id="KW-0493">Microtubule</keyword>
<evidence type="ECO:0000256" key="2">
    <source>
        <dbReference type="ARBA" id="ARBA00022490"/>
    </source>
</evidence>
<evidence type="ECO:0000256" key="1">
    <source>
        <dbReference type="ARBA" id="ARBA00004245"/>
    </source>
</evidence>
<proteinExistence type="inferred from homology"/>
<dbReference type="InterPro" id="IPR059182">
    <property type="entry name" value="Khc_C"/>
</dbReference>
<feature type="region of interest" description="Disordered" evidence="12">
    <location>
        <begin position="921"/>
        <end position="968"/>
    </location>
</feature>
<dbReference type="SMART" id="SM00129">
    <property type="entry name" value="KISc"/>
    <property type="match status" value="1"/>
</dbReference>
<evidence type="ECO:0000256" key="11">
    <source>
        <dbReference type="SAM" id="Coils"/>
    </source>
</evidence>
<feature type="coiled-coil region" evidence="11">
    <location>
        <begin position="431"/>
        <end position="546"/>
    </location>
</feature>
<keyword evidence="6 11" id="KW-0175">Coiled coil</keyword>
<dbReference type="InterPro" id="IPR001752">
    <property type="entry name" value="Kinesin_motor_dom"/>
</dbReference>
<dbReference type="InterPro" id="IPR027417">
    <property type="entry name" value="P-loop_NTPase"/>
</dbReference>
<evidence type="ECO:0000256" key="7">
    <source>
        <dbReference type="ARBA" id="ARBA00023175"/>
    </source>
</evidence>
<dbReference type="GO" id="GO:0003777">
    <property type="term" value="F:microtubule motor activity"/>
    <property type="evidence" value="ECO:0007669"/>
    <property type="project" value="InterPro"/>
</dbReference>
<evidence type="ECO:0000256" key="10">
    <source>
        <dbReference type="RuleBase" id="RU000394"/>
    </source>
</evidence>
<keyword evidence="5 9" id="KW-0067">ATP-binding</keyword>
<organism evidence="14 15">
    <name type="scientific">Pinctada imbricata</name>
    <name type="common">Atlantic pearl-oyster</name>
    <name type="synonym">Pinctada martensii</name>
    <dbReference type="NCBI Taxonomy" id="66713"/>
    <lineage>
        <taxon>Eukaryota</taxon>
        <taxon>Metazoa</taxon>
        <taxon>Spiralia</taxon>
        <taxon>Lophotrochozoa</taxon>
        <taxon>Mollusca</taxon>
        <taxon>Bivalvia</taxon>
        <taxon>Autobranchia</taxon>
        <taxon>Pteriomorphia</taxon>
        <taxon>Pterioida</taxon>
        <taxon>Pterioidea</taxon>
        <taxon>Pteriidae</taxon>
        <taxon>Pinctada</taxon>
    </lineage>
</organism>
<evidence type="ECO:0000256" key="8">
    <source>
        <dbReference type="ARBA" id="ARBA00023212"/>
    </source>
</evidence>
<dbReference type="FunFam" id="3.40.850.10:FF:000067">
    <property type="entry name" value="Kinesin-like protein"/>
    <property type="match status" value="1"/>
</dbReference>
<feature type="domain" description="Kinesin motor" evidence="13">
    <location>
        <begin position="6"/>
        <end position="324"/>
    </location>
</feature>
<comment type="subcellular location">
    <subcellularLocation>
        <location evidence="1">Cytoplasm</location>
        <location evidence="1">Cytoskeleton</location>
    </subcellularLocation>
</comment>
<keyword evidence="15" id="KW-1185">Reference proteome</keyword>
<sequence length="968" mass="110054">MADECCIKVVCRVRPLNSSEEKAGSKFIMKFPTDDSINCAGKLFVYDKILRPSITQQEVYETAAKPIVADVLGGYNGTIFAYGQTSSGKTHTMEGVIGSDELQGIIPRIVQDIFNYIYQMDENLEFHIKVSYYEIYMDKIRDLLDISKVNLAVHEDKNRVPYVKGATERFVSSPEEVMAAIDEGKANRHVAVTNMNEHSSRSHSVFLINVKQENLDDQKKLNGKLYLVDLAGSEKVSKTGAEGSVLDEAKNINKSLSALGNVIAALADGNKSHVPYRDSKLTRILQESLGGNARTTIIICCSPASFNETETKSTLLFGQRAKTIKNVVMVNEELTAEEWKKRFEKEKEKNTRLKGILAKFEAELNMWRSGNTVSADEQVDMKASTASLQESVEADTKPQLPSMMTASVSSIADAETKAQFEEEKFRLYQQLDDKDDEINEQSQIIERLKEQMLEQEDLISLGKKDYEQLQQEMTRIQADNDAAKDEVKEVLQALEELAMNYDQKSQEVENKNKENEIIAEELSEKLAELENIKAEYEKSKDNSLHQRRKVTEIMASLIKDMGEIGTIVCGNAEENKLNIASPEKLEEEYTVARIYITKIKSDIKTLVTRATHLETIKTETKEKLDHAEKELSDCKLTIQQHEAKMATLNETIQDIDHKKKQLQENVDQLNEQMEVLKMQEKMHQASATEKEKEASDREQSMTEMRDALEKQMDQHRETHQRQLMALREEVNQKQTLIDQLKDNNQKLTLALEKLQVDYDKLKAEETEKTQKLQELSLQIDRKEQAKQDLKGLEETVAKELQTLHNLRKLFVQDLQNRVKKSSNKKEEEEDDDTGGSAAQKQKISFLENNLEQLTKVHKQLVRDNADLRCELPKLEKRLRATMERVKSLETALKEAKEGAMRDRKRYQHEVDRIKEAVRQKNIARRGHAAQIAKPIRAGHQPSQVSAGIRGGGGISVNGPPVIRPGDQS</sequence>
<dbReference type="GO" id="GO:0032991">
    <property type="term" value="C:protein-containing complex"/>
    <property type="evidence" value="ECO:0007669"/>
    <property type="project" value="UniProtKB-ARBA"/>
</dbReference>
<dbReference type="CDD" id="cd01369">
    <property type="entry name" value="KISc_KHC_KIF5"/>
    <property type="match status" value="1"/>
</dbReference>
<dbReference type="GO" id="GO:1904115">
    <property type="term" value="C:axon cytoplasm"/>
    <property type="evidence" value="ECO:0007669"/>
    <property type="project" value="GOC"/>
</dbReference>
<dbReference type="GO" id="GO:0008017">
    <property type="term" value="F:microtubule binding"/>
    <property type="evidence" value="ECO:0007669"/>
    <property type="project" value="InterPro"/>
</dbReference>
<evidence type="ECO:0000256" key="6">
    <source>
        <dbReference type="ARBA" id="ARBA00023054"/>
    </source>
</evidence>
<keyword evidence="2" id="KW-0963">Cytoplasm</keyword>
<comment type="similarity">
    <text evidence="9 10">Belongs to the TRAFAC class myosin-kinesin ATPase superfamily. Kinesin family.</text>
</comment>
<dbReference type="EMBL" id="VSWD01000001">
    <property type="protein sequence ID" value="KAK3108718.1"/>
    <property type="molecule type" value="Genomic_DNA"/>
</dbReference>
<reference evidence="14" key="1">
    <citation type="submission" date="2019-08" db="EMBL/GenBank/DDBJ databases">
        <title>The improved chromosome-level genome for the pearl oyster Pinctada fucata martensii using PacBio sequencing and Hi-C.</title>
        <authorList>
            <person name="Zheng Z."/>
        </authorList>
    </citation>
    <scope>NUCLEOTIDE SEQUENCE</scope>
    <source>
        <strain evidence="14">ZZ-2019</strain>
        <tissue evidence="14">Adductor muscle</tissue>
    </source>
</reference>
<evidence type="ECO:0000313" key="14">
    <source>
        <dbReference type="EMBL" id="KAK3108718.1"/>
    </source>
</evidence>
<dbReference type="Pfam" id="PF00225">
    <property type="entry name" value="Kinesin"/>
    <property type="match status" value="1"/>
</dbReference>
<dbReference type="GO" id="GO:0005524">
    <property type="term" value="F:ATP binding"/>
    <property type="evidence" value="ECO:0007669"/>
    <property type="project" value="UniProtKB-UniRule"/>
</dbReference>
<dbReference type="GO" id="GO:0007292">
    <property type="term" value="P:female gamete generation"/>
    <property type="evidence" value="ECO:0007669"/>
    <property type="project" value="UniProtKB-ARBA"/>
</dbReference>
<gene>
    <name evidence="14" type="ORF">FSP39_014099</name>
</gene>
<dbReference type="PROSITE" id="PS50067">
    <property type="entry name" value="KINESIN_MOTOR_2"/>
    <property type="match status" value="1"/>
</dbReference>
<evidence type="ECO:0000256" key="4">
    <source>
        <dbReference type="ARBA" id="ARBA00022741"/>
    </source>
</evidence>
<dbReference type="InterPro" id="IPR019821">
    <property type="entry name" value="Kinesin_motor_CS"/>
</dbReference>
<dbReference type="Proteomes" id="UP001186944">
    <property type="component" value="Unassembled WGS sequence"/>
</dbReference>
<evidence type="ECO:0000256" key="9">
    <source>
        <dbReference type="PROSITE-ProRule" id="PRU00283"/>
    </source>
</evidence>
<feature type="coiled-coil region" evidence="11">
    <location>
        <begin position="329"/>
        <end position="363"/>
    </location>
</feature>
<comment type="caution">
    <text evidence="14">The sequence shown here is derived from an EMBL/GenBank/DDBJ whole genome shotgun (WGS) entry which is preliminary data.</text>
</comment>
<dbReference type="AlphaFoldDB" id="A0AA88YMJ9"/>
<dbReference type="GO" id="GO:0030951">
    <property type="term" value="P:establishment or maintenance of microtubule cytoskeleton polarity"/>
    <property type="evidence" value="ECO:0007669"/>
    <property type="project" value="UniProtKB-ARBA"/>
</dbReference>
<dbReference type="CDD" id="cd23649">
    <property type="entry name" value="Khc_CBD_cc"/>
    <property type="match status" value="1"/>
</dbReference>
<keyword evidence="4 9" id="KW-0547">Nucleotide-binding</keyword>
<dbReference type="SUPFAM" id="SSF52540">
    <property type="entry name" value="P-loop containing nucleoside triphosphate hydrolases"/>
    <property type="match status" value="1"/>
</dbReference>
<dbReference type="GO" id="GO:0098957">
    <property type="term" value="P:anterograde axonal transport of mitochondrion"/>
    <property type="evidence" value="ECO:0007669"/>
    <property type="project" value="UniProtKB-ARBA"/>
</dbReference>
<evidence type="ECO:0000313" key="15">
    <source>
        <dbReference type="Proteomes" id="UP001186944"/>
    </source>
</evidence>
<evidence type="ECO:0000256" key="3">
    <source>
        <dbReference type="ARBA" id="ARBA00022701"/>
    </source>
</evidence>
<feature type="binding site" evidence="9">
    <location>
        <begin position="83"/>
        <end position="90"/>
    </location>
    <ligand>
        <name>ATP</name>
        <dbReference type="ChEBI" id="CHEBI:30616"/>
    </ligand>
</feature>
<dbReference type="GO" id="GO:0048489">
    <property type="term" value="P:synaptic vesicle transport"/>
    <property type="evidence" value="ECO:0007669"/>
    <property type="project" value="UniProtKB-ARBA"/>
</dbReference>
<dbReference type="PRINTS" id="PR00380">
    <property type="entry name" value="KINESINHEAVY"/>
</dbReference>
<name>A0AA88YMJ9_PINIB</name>
<dbReference type="GO" id="GO:0005874">
    <property type="term" value="C:microtubule"/>
    <property type="evidence" value="ECO:0007669"/>
    <property type="project" value="UniProtKB-KW"/>
</dbReference>
<accession>A0AA88YMJ9</accession>
<dbReference type="PROSITE" id="PS00411">
    <property type="entry name" value="KINESIN_MOTOR_1"/>
    <property type="match status" value="1"/>
</dbReference>
<dbReference type="PANTHER" id="PTHR47968">
    <property type="entry name" value="CENTROMERE PROTEIN E"/>
    <property type="match status" value="1"/>
</dbReference>
<evidence type="ECO:0000256" key="5">
    <source>
        <dbReference type="ARBA" id="ARBA00022840"/>
    </source>
</evidence>
<dbReference type="Gene3D" id="3.40.850.10">
    <property type="entry name" value="Kinesin motor domain"/>
    <property type="match status" value="1"/>
</dbReference>
<evidence type="ECO:0000259" key="13">
    <source>
        <dbReference type="PROSITE" id="PS50067"/>
    </source>
</evidence>
<dbReference type="GO" id="GO:0007097">
    <property type="term" value="P:nuclear migration"/>
    <property type="evidence" value="ECO:0007669"/>
    <property type="project" value="UniProtKB-ARBA"/>
</dbReference>
<dbReference type="Gene3D" id="6.10.250.1590">
    <property type="match status" value="1"/>
</dbReference>
<keyword evidence="7 9" id="KW-0505">Motor protein</keyword>